<evidence type="ECO:0000259" key="3">
    <source>
        <dbReference type="Pfam" id="PF04967"/>
    </source>
</evidence>
<dbReference type="PANTHER" id="PTHR34236:SF1">
    <property type="entry name" value="DIMETHYL SULFOXIDE REDUCTASE TRANSCRIPTIONAL ACTIVATOR"/>
    <property type="match status" value="1"/>
</dbReference>
<evidence type="ECO:0000256" key="1">
    <source>
        <dbReference type="ARBA" id="ARBA00023015"/>
    </source>
</evidence>
<sequence>MGLVAEFDIECPALPLAGVASAVPEATIGLDLQYNHGDRPPFVVTVTDGSRRALEPALTDADDVATWTLIGDAGSTRRYRARPAYSFADQLGDAIDDLEGLTDLATEDAIIERIEVLPGGWRQTGWFLDRTAFDAFASFWQDNAGFRLRRLTCDGDPEPAGDGLTDEQREALRIAYERGYFEIPRRTSLDALADELDIAASSVSERLRRAQTQLVQETVAPTWPPAPN</sequence>
<proteinExistence type="predicted"/>
<organism evidence="4 5">
    <name type="scientific">Halovivax cerinus</name>
    <dbReference type="NCBI Taxonomy" id="1487865"/>
    <lineage>
        <taxon>Archaea</taxon>
        <taxon>Methanobacteriati</taxon>
        <taxon>Methanobacteriota</taxon>
        <taxon>Stenosarchaea group</taxon>
        <taxon>Halobacteria</taxon>
        <taxon>Halobacteriales</taxon>
        <taxon>Natrialbaceae</taxon>
        <taxon>Halovivax</taxon>
    </lineage>
</organism>
<keyword evidence="2" id="KW-0804">Transcription</keyword>
<dbReference type="RefSeq" id="WP_256532551.1">
    <property type="nucleotide sequence ID" value="NZ_CP101824.1"/>
</dbReference>
<protein>
    <submittedName>
        <fullName evidence="4">Helix-turn-helix domain-containing protein</fullName>
    </submittedName>
</protein>
<gene>
    <name evidence="4" type="ORF">ACFOUR_18110</name>
</gene>
<keyword evidence="5" id="KW-1185">Reference proteome</keyword>
<dbReference type="AlphaFoldDB" id="A0ABD5NTH5"/>
<name>A0ABD5NTH5_9EURY</name>
<evidence type="ECO:0000256" key="2">
    <source>
        <dbReference type="ARBA" id="ARBA00023163"/>
    </source>
</evidence>
<dbReference type="InterPro" id="IPR007050">
    <property type="entry name" value="HTH_bacterioopsin"/>
</dbReference>
<comment type="caution">
    <text evidence="4">The sequence shown here is derived from an EMBL/GenBank/DDBJ whole genome shotgun (WGS) entry which is preliminary data.</text>
</comment>
<dbReference type="Proteomes" id="UP001595846">
    <property type="component" value="Unassembled WGS sequence"/>
</dbReference>
<evidence type="ECO:0000313" key="5">
    <source>
        <dbReference type="Proteomes" id="UP001595846"/>
    </source>
</evidence>
<reference evidence="4 5" key="1">
    <citation type="journal article" date="2019" name="Int. J. Syst. Evol. Microbiol.">
        <title>The Global Catalogue of Microorganisms (GCM) 10K type strain sequencing project: providing services to taxonomists for standard genome sequencing and annotation.</title>
        <authorList>
            <consortium name="The Broad Institute Genomics Platform"/>
            <consortium name="The Broad Institute Genome Sequencing Center for Infectious Disease"/>
            <person name="Wu L."/>
            <person name="Ma J."/>
        </authorList>
    </citation>
    <scope>NUCLEOTIDE SEQUENCE [LARGE SCALE GENOMIC DNA]</scope>
    <source>
        <strain evidence="4 5">IBRC-M 10256</strain>
    </source>
</reference>
<keyword evidence="1" id="KW-0805">Transcription regulation</keyword>
<evidence type="ECO:0000313" key="4">
    <source>
        <dbReference type="EMBL" id="MFC3960273.1"/>
    </source>
</evidence>
<dbReference type="PANTHER" id="PTHR34236">
    <property type="entry name" value="DIMETHYL SULFOXIDE REDUCTASE TRANSCRIPTIONAL ACTIVATOR"/>
    <property type="match status" value="1"/>
</dbReference>
<accession>A0ABD5NTH5</accession>
<feature type="domain" description="HTH bat-type" evidence="3">
    <location>
        <begin position="164"/>
        <end position="215"/>
    </location>
</feature>
<dbReference type="GeneID" id="73901643"/>
<dbReference type="Pfam" id="PF04967">
    <property type="entry name" value="HTH_10"/>
    <property type="match status" value="1"/>
</dbReference>
<dbReference type="EMBL" id="JBHSAQ010000016">
    <property type="protein sequence ID" value="MFC3960273.1"/>
    <property type="molecule type" value="Genomic_DNA"/>
</dbReference>